<dbReference type="RefSeq" id="WP_205721449.1">
    <property type="nucleotide sequence ID" value="NZ_CP070608.1"/>
</dbReference>
<dbReference type="InterPro" id="IPR004879">
    <property type="entry name" value="Ssp411-like_TRX"/>
</dbReference>
<reference evidence="4" key="1">
    <citation type="submission" date="2021-02" db="EMBL/GenBank/DDBJ databases">
        <title>Fulvivirga sp. S481 isolated from sea water.</title>
        <authorList>
            <person name="Bae S.S."/>
            <person name="Baek K."/>
        </authorList>
    </citation>
    <scope>NUCLEOTIDE SEQUENCE</scope>
    <source>
        <strain evidence="4">S481</strain>
    </source>
</reference>
<dbReference type="InterPro" id="IPR013766">
    <property type="entry name" value="Thioredoxin_domain"/>
</dbReference>
<protein>
    <submittedName>
        <fullName evidence="4">DUF255 domain-containing protein</fullName>
    </submittedName>
</protein>
<gene>
    <name evidence="4" type="ORF">JR347_15240</name>
</gene>
<sequence length="180" mass="20857">MNKKLLVGALVFVGLSLTSFKADETVDVNWLTFEEAVEKLKTEKKKVFIDVYTDWCGWCKVMDKNTFSQPIIAQYLNENFYPVKLDAEQKEDITFNGVTYKFVPSGRNGYHQLAAALLQNKLSYPQFVILNEKMEIINITAGYQKPEPFHKIISFYNEDSYVSKEEAAKFEKEYKSPFSE</sequence>
<dbReference type="InterPro" id="IPR024705">
    <property type="entry name" value="Ssp411"/>
</dbReference>
<dbReference type="PANTHER" id="PTHR42899">
    <property type="entry name" value="SPERMATOGENESIS-ASSOCIATED PROTEIN 20"/>
    <property type="match status" value="1"/>
</dbReference>
<evidence type="ECO:0000313" key="5">
    <source>
        <dbReference type="Proteomes" id="UP000662783"/>
    </source>
</evidence>
<dbReference type="PROSITE" id="PS00194">
    <property type="entry name" value="THIOREDOXIN_1"/>
    <property type="match status" value="1"/>
</dbReference>
<dbReference type="Pfam" id="PF03190">
    <property type="entry name" value="Thioredox_DsbH"/>
    <property type="match status" value="1"/>
</dbReference>
<keyword evidence="5" id="KW-1185">Reference proteome</keyword>
<feature type="domain" description="Thioredoxin" evidence="3">
    <location>
        <begin position="11"/>
        <end position="158"/>
    </location>
</feature>
<dbReference type="AlphaFoldDB" id="A0A974WIT4"/>
<dbReference type="InterPro" id="IPR017937">
    <property type="entry name" value="Thioredoxin_CS"/>
</dbReference>
<keyword evidence="2" id="KW-0732">Signal</keyword>
<evidence type="ECO:0000256" key="1">
    <source>
        <dbReference type="ARBA" id="ARBA00023284"/>
    </source>
</evidence>
<organism evidence="4 5">
    <name type="scientific">Fulvivirga lutea</name>
    <dbReference type="NCBI Taxonomy" id="2810512"/>
    <lineage>
        <taxon>Bacteria</taxon>
        <taxon>Pseudomonadati</taxon>
        <taxon>Bacteroidota</taxon>
        <taxon>Cytophagia</taxon>
        <taxon>Cytophagales</taxon>
        <taxon>Fulvivirgaceae</taxon>
        <taxon>Fulvivirga</taxon>
    </lineage>
</organism>
<dbReference type="KEGG" id="fuv:JR347_15240"/>
<dbReference type="PANTHER" id="PTHR42899:SF1">
    <property type="entry name" value="SPERMATOGENESIS-ASSOCIATED PROTEIN 20"/>
    <property type="match status" value="1"/>
</dbReference>
<dbReference type="Gene3D" id="3.40.30.10">
    <property type="entry name" value="Glutaredoxin"/>
    <property type="match status" value="1"/>
</dbReference>
<evidence type="ECO:0000256" key="2">
    <source>
        <dbReference type="SAM" id="SignalP"/>
    </source>
</evidence>
<proteinExistence type="predicted"/>
<name>A0A974WIT4_9BACT</name>
<evidence type="ECO:0000259" key="3">
    <source>
        <dbReference type="PROSITE" id="PS51352"/>
    </source>
</evidence>
<dbReference type="PROSITE" id="PS51352">
    <property type="entry name" value="THIOREDOXIN_2"/>
    <property type="match status" value="1"/>
</dbReference>
<dbReference type="InterPro" id="IPR036249">
    <property type="entry name" value="Thioredoxin-like_sf"/>
</dbReference>
<dbReference type="SUPFAM" id="SSF52833">
    <property type="entry name" value="Thioredoxin-like"/>
    <property type="match status" value="1"/>
</dbReference>
<evidence type="ECO:0000313" key="4">
    <source>
        <dbReference type="EMBL" id="QSE96935.1"/>
    </source>
</evidence>
<feature type="chain" id="PRO_5036995184" evidence="2">
    <location>
        <begin position="22"/>
        <end position="180"/>
    </location>
</feature>
<dbReference type="EMBL" id="CP070608">
    <property type="protein sequence ID" value="QSE96935.1"/>
    <property type="molecule type" value="Genomic_DNA"/>
</dbReference>
<accession>A0A974WIT4</accession>
<keyword evidence="1" id="KW-0676">Redox-active center</keyword>
<feature type="signal peptide" evidence="2">
    <location>
        <begin position="1"/>
        <end position="21"/>
    </location>
</feature>
<dbReference type="Proteomes" id="UP000662783">
    <property type="component" value="Chromosome"/>
</dbReference>